<dbReference type="RefSeq" id="XP_070896665.1">
    <property type="nucleotide sequence ID" value="XM_071046247.1"/>
</dbReference>
<dbReference type="GeneID" id="98161411"/>
<reference evidence="1 2" key="1">
    <citation type="submission" date="2024-07" db="EMBL/GenBank/DDBJ databases">
        <title>Section-level genome sequencing and comparative genomics of Aspergillus sections Usti and Cavernicolus.</title>
        <authorList>
            <consortium name="Lawrence Berkeley National Laboratory"/>
            <person name="Nybo J.L."/>
            <person name="Vesth T.C."/>
            <person name="Theobald S."/>
            <person name="Frisvad J.C."/>
            <person name="Larsen T.O."/>
            <person name="Kjaerboelling I."/>
            <person name="Rothschild-Mancinelli K."/>
            <person name="Lyhne E.K."/>
            <person name="Kogle M.E."/>
            <person name="Barry K."/>
            <person name="Clum A."/>
            <person name="Na H."/>
            <person name="Ledsgaard L."/>
            <person name="Lin J."/>
            <person name="Lipzen A."/>
            <person name="Kuo A."/>
            <person name="Riley R."/>
            <person name="Mondo S."/>
            <person name="LaButti K."/>
            <person name="Haridas S."/>
            <person name="Pangalinan J."/>
            <person name="Salamov A.A."/>
            <person name="Simmons B.A."/>
            <person name="Magnuson J.K."/>
            <person name="Chen J."/>
            <person name="Drula E."/>
            <person name="Henrissat B."/>
            <person name="Wiebenga A."/>
            <person name="Lubbers R.J."/>
            <person name="Gomes A.C."/>
            <person name="Macurrencykelacurrency M.R."/>
            <person name="Stajich J."/>
            <person name="Grigoriev I.V."/>
            <person name="Mortensen U.H."/>
            <person name="De vries R.P."/>
            <person name="Baker S.E."/>
            <person name="Andersen M.R."/>
        </authorList>
    </citation>
    <scope>NUCLEOTIDE SEQUENCE [LARGE SCALE GENOMIC DNA]</scope>
    <source>
        <strain evidence="1 2">CBS 756.74</strain>
    </source>
</reference>
<protein>
    <submittedName>
        <fullName evidence="1">Uncharacterized protein</fullName>
    </submittedName>
</protein>
<evidence type="ECO:0000313" key="1">
    <source>
        <dbReference type="EMBL" id="KAL2845531.1"/>
    </source>
</evidence>
<proteinExistence type="predicted"/>
<accession>A0ABR4K0F4</accession>
<gene>
    <name evidence="1" type="ORF">BJX68DRAFT_269060</name>
</gene>
<dbReference type="Proteomes" id="UP001610444">
    <property type="component" value="Unassembled WGS sequence"/>
</dbReference>
<comment type="caution">
    <text evidence="1">The sequence shown here is derived from an EMBL/GenBank/DDBJ whole genome shotgun (WGS) entry which is preliminary data.</text>
</comment>
<organism evidence="1 2">
    <name type="scientific">Aspergillus pseudodeflectus</name>
    <dbReference type="NCBI Taxonomy" id="176178"/>
    <lineage>
        <taxon>Eukaryota</taxon>
        <taxon>Fungi</taxon>
        <taxon>Dikarya</taxon>
        <taxon>Ascomycota</taxon>
        <taxon>Pezizomycotina</taxon>
        <taxon>Eurotiomycetes</taxon>
        <taxon>Eurotiomycetidae</taxon>
        <taxon>Eurotiales</taxon>
        <taxon>Aspergillaceae</taxon>
        <taxon>Aspergillus</taxon>
        <taxon>Aspergillus subgen. Nidulantes</taxon>
    </lineage>
</organism>
<sequence length="108" mass="11972">MSSTVLATIELGQLETGTGKPVVNIAWIAGDNPCRDQDKYTPISAAGQNPCGVHFTLENGFTYYETNCGSSAIDLYYADGAFNSHCQQKSWLCTNQNQYNIRQTWTCY</sequence>
<dbReference type="EMBL" id="JBFXLR010000036">
    <property type="protein sequence ID" value="KAL2845531.1"/>
    <property type="molecule type" value="Genomic_DNA"/>
</dbReference>
<name>A0ABR4K0F4_9EURO</name>
<keyword evidence="2" id="KW-1185">Reference proteome</keyword>
<evidence type="ECO:0000313" key="2">
    <source>
        <dbReference type="Proteomes" id="UP001610444"/>
    </source>
</evidence>